<dbReference type="EC" id="2.5.1.58" evidence="4"/>
<dbReference type="VEuPathDB" id="VectorBase:SSCA009773"/>
<dbReference type="GO" id="GO:0004662">
    <property type="term" value="F:CAAX-protein geranylgeranyltransferase activity"/>
    <property type="evidence" value="ECO:0007669"/>
    <property type="project" value="UniProtKB-EC"/>
</dbReference>
<dbReference type="PROSITE" id="PS51147">
    <property type="entry name" value="PFTA"/>
    <property type="match status" value="4"/>
</dbReference>
<reference evidence="15 16" key="1">
    <citation type="journal article" date="2015" name="Parasit. Vectors">
        <title>Draft genome of the scabies mite.</title>
        <authorList>
            <person name="Rider S.D.Jr."/>
            <person name="Morgan M.S."/>
            <person name="Arlian L.G."/>
        </authorList>
    </citation>
    <scope>NUCLEOTIDE SEQUENCE [LARGE SCALE GENOMIC DNA]</scope>
    <source>
        <strain evidence="15">Arlian Lab</strain>
    </source>
</reference>
<dbReference type="Gene3D" id="1.25.40.120">
    <property type="entry name" value="Protein prenylyltransferase"/>
    <property type="match status" value="1"/>
</dbReference>
<comment type="similarity">
    <text evidence="2">Belongs to the protein prenyltransferase subunit alpha family.</text>
</comment>
<evidence type="ECO:0000256" key="11">
    <source>
        <dbReference type="ARBA" id="ARBA00042436"/>
    </source>
</evidence>
<evidence type="ECO:0000256" key="9">
    <source>
        <dbReference type="ARBA" id="ARBA00040965"/>
    </source>
</evidence>
<evidence type="ECO:0000256" key="7">
    <source>
        <dbReference type="ARBA" id="ARBA00022737"/>
    </source>
</evidence>
<accession>A0A132A4I2</accession>
<evidence type="ECO:0000256" key="10">
    <source>
        <dbReference type="ARBA" id="ARBA00041392"/>
    </source>
</evidence>
<dbReference type="PANTHER" id="PTHR11129:SF1">
    <property type="entry name" value="PROTEIN FARNESYLTRANSFERASE_GERANYLGERANYLTRANSFERASE TYPE-1 SUBUNIT ALPHA"/>
    <property type="match status" value="1"/>
</dbReference>
<evidence type="ECO:0000256" key="6">
    <source>
        <dbReference type="ARBA" id="ARBA00022679"/>
    </source>
</evidence>
<proteinExistence type="inferred from homology"/>
<dbReference type="EC" id="2.5.1.59" evidence="3"/>
<dbReference type="OrthoDB" id="272289at2759"/>
<keyword evidence="6" id="KW-0808">Transferase</keyword>
<organism evidence="15 16">
    <name type="scientific">Sarcoptes scabiei</name>
    <name type="common">Itch mite</name>
    <name type="synonym">Acarus scabiei</name>
    <dbReference type="NCBI Taxonomy" id="52283"/>
    <lineage>
        <taxon>Eukaryota</taxon>
        <taxon>Metazoa</taxon>
        <taxon>Ecdysozoa</taxon>
        <taxon>Arthropoda</taxon>
        <taxon>Chelicerata</taxon>
        <taxon>Arachnida</taxon>
        <taxon>Acari</taxon>
        <taxon>Acariformes</taxon>
        <taxon>Sarcoptiformes</taxon>
        <taxon>Astigmata</taxon>
        <taxon>Psoroptidia</taxon>
        <taxon>Sarcoptoidea</taxon>
        <taxon>Sarcoptidae</taxon>
        <taxon>Sarcoptinae</taxon>
        <taxon>Sarcoptes</taxon>
    </lineage>
</organism>
<evidence type="ECO:0000256" key="5">
    <source>
        <dbReference type="ARBA" id="ARBA00022602"/>
    </source>
</evidence>
<evidence type="ECO:0000256" key="14">
    <source>
        <dbReference type="SAM" id="MobiDB-lite"/>
    </source>
</evidence>
<dbReference type="GO" id="GO:0005953">
    <property type="term" value="C:CAAX-protein geranylgeranyltransferase complex"/>
    <property type="evidence" value="ECO:0007669"/>
    <property type="project" value="TreeGrafter"/>
</dbReference>
<comment type="cofactor">
    <cofactor evidence="1">
        <name>Mg(2+)</name>
        <dbReference type="ChEBI" id="CHEBI:18420"/>
    </cofactor>
</comment>
<dbReference type="SUPFAM" id="SSF48439">
    <property type="entry name" value="Protein prenylyltransferase"/>
    <property type="match status" value="1"/>
</dbReference>
<dbReference type="GO" id="GO:0005965">
    <property type="term" value="C:protein farnesyltransferase complex"/>
    <property type="evidence" value="ECO:0007669"/>
    <property type="project" value="TreeGrafter"/>
</dbReference>
<dbReference type="AlphaFoldDB" id="A0A132A4I2"/>
<feature type="compositionally biased region" description="Acidic residues" evidence="14">
    <location>
        <begin position="12"/>
        <end position="23"/>
    </location>
</feature>
<evidence type="ECO:0000256" key="1">
    <source>
        <dbReference type="ARBA" id="ARBA00001946"/>
    </source>
</evidence>
<evidence type="ECO:0000256" key="12">
    <source>
        <dbReference type="ARBA" id="ARBA00043086"/>
    </source>
</evidence>
<evidence type="ECO:0000256" key="8">
    <source>
        <dbReference type="ARBA" id="ARBA00022842"/>
    </source>
</evidence>
<keyword evidence="5" id="KW-0637">Prenyltransferase</keyword>
<evidence type="ECO:0000256" key="13">
    <source>
        <dbReference type="ARBA" id="ARBA00043219"/>
    </source>
</evidence>
<dbReference type="PANTHER" id="PTHR11129">
    <property type="entry name" value="PROTEIN FARNESYLTRANSFERASE ALPHA SUBUNIT/RAB GERANYLGERANYL TRANSFERASE ALPHA SUBUNIT"/>
    <property type="match status" value="1"/>
</dbReference>
<gene>
    <name evidence="15" type="ORF">QR98_0043600</name>
</gene>
<evidence type="ECO:0000256" key="3">
    <source>
        <dbReference type="ARBA" id="ARBA00012700"/>
    </source>
</evidence>
<dbReference type="EMBL" id="JXLN01010529">
    <property type="protein sequence ID" value="KPM05888.1"/>
    <property type="molecule type" value="Genomic_DNA"/>
</dbReference>
<evidence type="ECO:0000256" key="2">
    <source>
        <dbReference type="ARBA" id="ARBA00006734"/>
    </source>
</evidence>
<keyword evidence="7" id="KW-0677">Repeat</keyword>
<evidence type="ECO:0000256" key="4">
    <source>
        <dbReference type="ARBA" id="ARBA00012702"/>
    </source>
</evidence>
<comment type="caution">
    <text evidence="15">The sequence shown here is derived from an EMBL/GenBank/DDBJ whole genome shotgun (WGS) entry which is preliminary data.</text>
</comment>
<evidence type="ECO:0000313" key="15">
    <source>
        <dbReference type="EMBL" id="KPM05888.1"/>
    </source>
</evidence>
<feature type="region of interest" description="Disordered" evidence="14">
    <location>
        <begin position="1"/>
        <end position="23"/>
    </location>
</feature>
<dbReference type="InterPro" id="IPR002088">
    <property type="entry name" value="Prenyl_trans_a"/>
</dbReference>
<dbReference type="GO" id="GO:0004660">
    <property type="term" value="F:protein farnesyltransferase activity"/>
    <property type="evidence" value="ECO:0007669"/>
    <property type="project" value="UniProtKB-EC"/>
</dbReference>
<protein>
    <recommendedName>
        <fullName evidence="9">Protein farnesyltransferase/geranylgeranyltransferase type-1 subunit alpha</fullName>
        <ecNumber evidence="4">2.5.1.58</ecNumber>
        <ecNumber evidence="3">2.5.1.59</ecNumber>
    </recommendedName>
    <alternativeName>
        <fullName evidence="12">CAAX farnesyltransferase subunit alpha</fullName>
    </alternativeName>
    <alternativeName>
        <fullName evidence="11">FTase-alpha</fullName>
    </alternativeName>
    <alternativeName>
        <fullName evidence="10">Ras proteins prenyltransferase subunit alpha</fullName>
    </alternativeName>
    <alternativeName>
        <fullName evidence="13">Type I protein geranyl-geranyltransferase subunit alpha</fullName>
    </alternativeName>
</protein>
<sequence length="374" mass="45910">MNRFEKNANNPDEIDDVYTSDDEDDFNRFEKDFIMYKDRPEWSDIEPMPQNEGDDPIFVIKYTPQYEDTYNYFRAIQVKQEYSERAFQLTTDCVRFNPCNYTVWNYRRCLLEKLNKNLMDEMTYIHKVIFENQKNYQVWEHQKFLLRVIKEKIDSKELEEIEYENIASIFKKFIRIILKQDDSKNYHAWQQLQWFIKFWNKFDDELKFSEEMIQYDFRNNSAWNHRFFVISNTTGFTDTIARDECEYTIDLIRLGPNNESSWNYLIGVVEKSKQDVDQFEWLVKICEDLYEEETKDPSKSPEISPHLLHFLFKCRGMQLKKLDKKGLNDQNDQMEYKKKYEQAMEYCEKLANEIDAIRVHYWKYQSRRFKEIIR</sequence>
<name>A0A132A4I2_SARSC</name>
<dbReference type="Proteomes" id="UP000616769">
    <property type="component" value="Unassembled WGS sequence"/>
</dbReference>
<keyword evidence="8" id="KW-0460">Magnesium</keyword>
<dbReference type="Pfam" id="PF01239">
    <property type="entry name" value="PPTA"/>
    <property type="match status" value="4"/>
</dbReference>
<evidence type="ECO:0000313" key="16">
    <source>
        <dbReference type="Proteomes" id="UP000616769"/>
    </source>
</evidence>